<protein>
    <submittedName>
        <fullName evidence="1">Putative disease resistance protein</fullName>
    </submittedName>
</protein>
<dbReference type="Proteomes" id="UP000325315">
    <property type="component" value="Unassembled WGS sequence"/>
</dbReference>
<name>A0A5B6VT42_9ROSI</name>
<dbReference type="OrthoDB" id="10551422at2759"/>
<reference evidence="2" key="1">
    <citation type="journal article" date="2019" name="Plant Biotechnol. J.">
        <title>Genome sequencing of the Australian wild diploid species Gossypium australe highlights disease resistance and delayed gland morphogenesis.</title>
        <authorList>
            <person name="Cai Y."/>
            <person name="Cai X."/>
            <person name="Wang Q."/>
            <person name="Wang P."/>
            <person name="Zhang Y."/>
            <person name="Cai C."/>
            <person name="Xu Y."/>
            <person name="Wang K."/>
            <person name="Zhou Z."/>
            <person name="Wang C."/>
            <person name="Geng S."/>
            <person name="Li B."/>
            <person name="Dong Q."/>
            <person name="Hou Y."/>
            <person name="Wang H."/>
            <person name="Ai P."/>
            <person name="Liu Z."/>
            <person name="Yi F."/>
            <person name="Sun M."/>
            <person name="An G."/>
            <person name="Cheng J."/>
            <person name="Zhang Y."/>
            <person name="Shi Q."/>
            <person name="Xie Y."/>
            <person name="Shi X."/>
            <person name="Chang Y."/>
            <person name="Huang F."/>
            <person name="Chen Y."/>
            <person name="Hong S."/>
            <person name="Mi L."/>
            <person name="Sun Q."/>
            <person name="Zhang L."/>
            <person name="Zhou B."/>
            <person name="Peng R."/>
            <person name="Zhang X."/>
            <person name="Liu F."/>
        </authorList>
    </citation>
    <scope>NUCLEOTIDE SEQUENCE [LARGE SCALE GENOMIC DNA]</scope>
    <source>
        <strain evidence="2">cv. PA1801</strain>
    </source>
</reference>
<dbReference type="AlphaFoldDB" id="A0A5B6VT42"/>
<evidence type="ECO:0000313" key="2">
    <source>
        <dbReference type="Proteomes" id="UP000325315"/>
    </source>
</evidence>
<accession>A0A5B6VT42</accession>
<dbReference type="EMBL" id="SMMG02000005">
    <property type="protein sequence ID" value="KAA3472406.1"/>
    <property type="molecule type" value="Genomic_DNA"/>
</dbReference>
<comment type="caution">
    <text evidence="1">The sequence shown here is derived from an EMBL/GenBank/DDBJ whole genome shotgun (WGS) entry which is preliminary data.</text>
</comment>
<organism evidence="1 2">
    <name type="scientific">Gossypium australe</name>
    <dbReference type="NCBI Taxonomy" id="47621"/>
    <lineage>
        <taxon>Eukaryota</taxon>
        <taxon>Viridiplantae</taxon>
        <taxon>Streptophyta</taxon>
        <taxon>Embryophyta</taxon>
        <taxon>Tracheophyta</taxon>
        <taxon>Spermatophyta</taxon>
        <taxon>Magnoliopsida</taxon>
        <taxon>eudicotyledons</taxon>
        <taxon>Gunneridae</taxon>
        <taxon>Pentapetalae</taxon>
        <taxon>rosids</taxon>
        <taxon>malvids</taxon>
        <taxon>Malvales</taxon>
        <taxon>Malvaceae</taxon>
        <taxon>Malvoideae</taxon>
        <taxon>Gossypium</taxon>
    </lineage>
</organism>
<sequence>MVDEEQYCILLSKKWLTELSISIYSFNPNRQIQGKKGFLMAELLGTILEVIKFIGRPARKYLKYQRKFTEYVADFKQAQDD</sequence>
<evidence type="ECO:0000313" key="1">
    <source>
        <dbReference type="EMBL" id="KAA3472406.1"/>
    </source>
</evidence>
<gene>
    <name evidence="1" type="ORF">EPI10_022889</name>
</gene>
<keyword evidence="2" id="KW-1185">Reference proteome</keyword>
<proteinExistence type="predicted"/>